<dbReference type="EMBL" id="JAOYFB010000006">
    <property type="protein sequence ID" value="KAK4017430.1"/>
    <property type="molecule type" value="Genomic_DNA"/>
</dbReference>
<proteinExistence type="predicted"/>
<reference evidence="1 2" key="1">
    <citation type="journal article" date="2023" name="Nucleic Acids Res.">
        <title>The hologenome of Daphnia magna reveals possible DNA methylation and microbiome-mediated evolution of the host genome.</title>
        <authorList>
            <person name="Chaturvedi A."/>
            <person name="Li X."/>
            <person name="Dhandapani V."/>
            <person name="Marshall H."/>
            <person name="Kissane S."/>
            <person name="Cuenca-Cambronero M."/>
            <person name="Asole G."/>
            <person name="Calvet F."/>
            <person name="Ruiz-Romero M."/>
            <person name="Marangio P."/>
            <person name="Guigo R."/>
            <person name="Rago D."/>
            <person name="Mirbahai L."/>
            <person name="Eastwood N."/>
            <person name="Colbourne J.K."/>
            <person name="Zhou J."/>
            <person name="Mallon E."/>
            <person name="Orsini L."/>
        </authorList>
    </citation>
    <scope>NUCLEOTIDE SEQUENCE [LARGE SCALE GENOMIC DNA]</scope>
    <source>
        <strain evidence="1">LRV0_1</strain>
    </source>
</reference>
<keyword evidence="2" id="KW-1185">Reference proteome</keyword>
<protein>
    <submittedName>
        <fullName evidence="1">Uncharacterized protein</fullName>
    </submittedName>
</protein>
<comment type="caution">
    <text evidence="1">The sequence shown here is derived from an EMBL/GenBank/DDBJ whole genome shotgun (WGS) entry which is preliminary data.</text>
</comment>
<evidence type="ECO:0000313" key="1">
    <source>
        <dbReference type="EMBL" id="KAK4017430.1"/>
    </source>
</evidence>
<accession>A0ABQ9ZX00</accession>
<organism evidence="1 2">
    <name type="scientific">Daphnia magna</name>
    <dbReference type="NCBI Taxonomy" id="35525"/>
    <lineage>
        <taxon>Eukaryota</taxon>
        <taxon>Metazoa</taxon>
        <taxon>Ecdysozoa</taxon>
        <taxon>Arthropoda</taxon>
        <taxon>Crustacea</taxon>
        <taxon>Branchiopoda</taxon>
        <taxon>Diplostraca</taxon>
        <taxon>Cladocera</taxon>
        <taxon>Anomopoda</taxon>
        <taxon>Daphniidae</taxon>
        <taxon>Daphnia</taxon>
    </lineage>
</organism>
<evidence type="ECO:0000313" key="2">
    <source>
        <dbReference type="Proteomes" id="UP001234178"/>
    </source>
</evidence>
<sequence length="131" mass="14552">MSTGGLSVSKLGCHSEEPVFESRITRSENYYIVLNTKVQLSKISINRRVINSVVIRHLNNTQLGYYFALWDFVSLNARPALIGFVSFSSIYDGRLKDSKVSKIHHDYPACYSSHDAVVVGARGAGFCAEFG</sequence>
<dbReference type="Proteomes" id="UP001234178">
    <property type="component" value="Unassembled WGS sequence"/>
</dbReference>
<gene>
    <name evidence="1" type="ORF">OUZ56_032741</name>
</gene>
<name>A0ABQ9ZX00_9CRUS</name>